<sequence length="152" mass="16912">MWWNCVRILRTDLEPAMAKLHDQMRQLAVERQVRSGVRQKAKWALYQEKSFQRLIEDTNELVDDLVGLFPAVQQNQRELCDTEVSAIGDGEGLSTLKEIAAAQDRLLEQAIDKATAGANKSHHVVFSGSHYTGVQIGYNSGTMSGFTFGKGS</sequence>
<dbReference type="InterPro" id="IPR031469">
    <property type="entry name" value="SesB_dom"/>
</dbReference>
<proteinExistence type="predicted"/>
<evidence type="ECO:0000259" key="2">
    <source>
        <dbReference type="Pfam" id="PF17046"/>
    </source>
</evidence>
<reference evidence="3" key="1">
    <citation type="submission" date="2020-01" db="EMBL/GenBank/DDBJ databases">
        <authorList>
            <person name="Liu X."/>
        </authorList>
    </citation>
    <scope>NUCLEOTIDE SEQUENCE</scope>
    <source>
        <strain evidence="3">40.3</strain>
    </source>
</reference>
<dbReference type="Pfam" id="PF17046">
    <property type="entry name" value="Ses_B"/>
    <property type="match status" value="1"/>
</dbReference>
<protein>
    <recommendedName>
        <fullName evidence="4">Prion-inhibition and propagation HeLo domain-containing protein</fullName>
    </recommendedName>
</protein>
<evidence type="ECO:0000313" key="3">
    <source>
        <dbReference type="EMBL" id="QTA73103.1"/>
    </source>
</evidence>
<dbReference type="InterPro" id="IPR038305">
    <property type="entry name" value="HeLo_sf"/>
</dbReference>
<feature type="domain" description="Fungal death-pathway protein SesB" evidence="2">
    <location>
        <begin position="119"/>
        <end position="145"/>
    </location>
</feature>
<dbReference type="Gene3D" id="1.20.120.1020">
    <property type="entry name" value="Prion-inhibition and propagation, HeLo domain"/>
    <property type="match status" value="1"/>
</dbReference>
<feature type="domain" description="Prion-inhibition and propagation HeLo" evidence="1">
    <location>
        <begin position="9"/>
        <end position="96"/>
    </location>
</feature>
<name>A0A8A3WNG8_EPING</name>
<accession>A0A8A3WNG8</accession>
<dbReference type="EMBL" id="MN970214">
    <property type="protein sequence ID" value="QTA73103.1"/>
    <property type="molecule type" value="Genomic_DNA"/>
</dbReference>
<dbReference type="Pfam" id="PF14479">
    <property type="entry name" value="HeLo"/>
    <property type="match status" value="1"/>
</dbReference>
<dbReference type="AlphaFoldDB" id="A0A8A3WNG8"/>
<dbReference type="InterPro" id="IPR029498">
    <property type="entry name" value="HeLo_dom"/>
</dbReference>
<organism evidence="3">
    <name type="scientific">Epicoccum nigrum</name>
    <name type="common">Soil fungus</name>
    <name type="synonym">Epicoccum purpurascens</name>
    <dbReference type="NCBI Taxonomy" id="105696"/>
    <lineage>
        <taxon>Eukaryota</taxon>
        <taxon>Fungi</taxon>
        <taxon>Dikarya</taxon>
        <taxon>Ascomycota</taxon>
        <taxon>Pezizomycotina</taxon>
        <taxon>Dothideomycetes</taxon>
        <taxon>Pleosporomycetidae</taxon>
        <taxon>Pleosporales</taxon>
        <taxon>Pleosporineae</taxon>
        <taxon>Didymellaceae</taxon>
        <taxon>Epicoccum</taxon>
    </lineage>
</organism>
<evidence type="ECO:0008006" key="4">
    <source>
        <dbReference type="Google" id="ProtNLM"/>
    </source>
</evidence>
<evidence type="ECO:0000259" key="1">
    <source>
        <dbReference type="Pfam" id="PF14479"/>
    </source>
</evidence>